<dbReference type="InterPro" id="IPR052751">
    <property type="entry name" value="Plant_MAPKKK"/>
</dbReference>
<feature type="domain" description="Protein kinase" evidence="7">
    <location>
        <begin position="6"/>
        <end position="274"/>
    </location>
</feature>
<dbReference type="Pfam" id="PF00069">
    <property type="entry name" value="Pkinase"/>
    <property type="match status" value="1"/>
</dbReference>
<dbReference type="Proteomes" id="UP001642260">
    <property type="component" value="Unassembled WGS sequence"/>
</dbReference>
<dbReference type="EMBL" id="CAKOAT010265155">
    <property type="protein sequence ID" value="CAH8359544.1"/>
    <property type="molecule type" value="Genomic_DNA"/>
</dbReference>
<sequence length="331" mass="37182">MAGPNLHFVKLLGQGSFGSVSLYQRIRYDGAMISVAVKTFDSQHAEALVREVQILSEFKGCPRIVQCYETRVEASLNQLGCLEYKIPLEYAPGGSLSGFINKFKDQKLPDPLIRDFTRMLLQGLATIHAHGYVHYDLKPENILVFPRYAYKNGAWSSSFELKISDFGLTRREGDSSWWNPSRPFAGTSIYMSPDSVSYGETGKDLDLWSLGCCVLEMYTGEGPWCHKNYQVDDLMMGQEPMIPSDLPFEAKLFIMTCFSPRTKDATRLLKHIFVREEEGYKITQPSPVNDNIEAKIAQLAKFVKSNVPKTQTIRVPAAAAAQVMPNKTIIA</sequence>
<dbReference type="PANTHER" id="PTHR48011:SF66">
    <property type="entry name" value="PROTEIN KINASE DOMAIN-CONTAINING PROTEIN"/>
    <property type="match status" value="1"/>
</dbReference>
<dbReference type="InterPro" id="IPR000719">
    <property type="entry name" value="Prot_kinase_dom"/>
</dbReference>
<evidence type="ECO:0000256" key="3">
    <source>
        <dbReference type="ARBA" id="ARBA00022777"/>
    </source>
</evidence>
<keyword evidence="9" id="KW-1185">Reference proteome</keyword>
<evidence type="ECO:0000256" key="6">
    <source>
        <dbReference type="RuleBase" id="RU000304"/>
    </source>
</evidence>
<dbReference type="Gene3D" id="3.30.200.20">
    <property type="entry name" value="Phosphorylase Kinase, domain 1"/>
    <property type="match status" value="1"/>
</dbReference>
<dbReference type="Gene3D" id="1.10.510.10">
    <property type="entry name" value="Transferase(Phosphotransferase) domain 1"/>
    <property type="match status" value="1"/>
</dbReference>
<name>A0ABC8KK79_ERUVS</name>
<dbReference type="SUPFAM" id="SSF56112">
    <property type="entry name" value="Protein kinase-like (PK-like)"/>
    <property type="match status" value="1"/>
</dbReference>
<gene>
    <name evidence="8" type="ORF">ERUC_LOCUS25300</name>
</gene>
<dbReference type="InterPro" id="IPR011009">
    <property type="entry name" value="Kinase-like_dom_sf"/>
</dbReference>
<dbReference type="PROSITE" id="PS00107">
    <property type="entry name" value="PROTEIN_KINASE_ATP"/>
    <property type="match status" value="1"/>
</dbReference>
<keyword evidence="3" id="KW-0418">Kinase</keyword>
<feature type="binding site" evidence="5">
    <location>
        <position position="38"/>
    </location>
    <ligand>
        <name>ATP</name>
        <dbReference type="ChEBI" id="CHEBI:30616"/>
    </ligand>
</feature>
<dbReference type="InterPro" id="IPR008271">
    <property type="entry name" value="Ser/Thr_kinase_AS"/>
</dbReference>
<dbReference type="PROSITE" id="PS50011">
    <property type="entry name" value="PROTEIN_KINASE_DOM"/>
    <property type="match status" value="1"/>
</dbReference>
<dbReference type="GO" id="GO:0005524">
    <property type="term" value="F:ATP binding"/>
    <property type="evidence" value="ECO:0007669"/>
    <property type="project" value="UniProtKB-UniRule"/>
</dbReference>
<comment type="similarity">
    <text evidence="6">Belongs to the protein kinase superfamily.</text>
</comment>
<keyword evidence="2 5" id="KW-0547">Nucleotide-binding</keyword>
<evidence type="ECO:0000256" key="4">
    <source>
        <dbReference type="ARBA" id="ARBA00022840"/>
    </source>
</evidence>
<proteinExistence type="inferred from homology"/>
<protein>
    <recommendedName>
        <fullName evidence="7">Protein kinase domain-containing protein</fullName>
    </recommendedName>
</protein>
<dbReference type="PROSITE" id="PS00108">
    <property type="entry name" value="PROTEIN_KINASE_ST"/>
    <property type="match status" value="1"/>
</dbReference>
<evidence type="ECO:0000313" key="8">
    <source>
        <dbReference type="EMBL" id="CAH8359544.1"/>
    </source>
</evidence>
<keyword evidence="1" id="KW-0808">Transferase</keyword>
<evidence type="ECO:0000256" key="5">
    <source>
        <dbReference type="PROSITE-ProRule" id="PRU10141"/>
    </source>
</evidence>
<evidence type="ECO:0000256" key="1">
    <source>
        <dbReference type="ARBA" id="ARBA00022679"/>
    </source>
</evidence>
<dbReference type="SMART" id="SM00220">
    <property type="entry name" value="S_TKc"/>
    <property type="match status" value="1"/>
</dbReference>
<organism evidence="8 9">
    <name type="scientific">Eruca vesicaria subsp. sativa</name>
    <name type="common">Garden rocket</name>
    <name type="synonym">Eruca sativa</name>
    <dbReference type="NCBI Taxonomy" id="29727"/>
    <lineage>
        <taxon>Eukaryota</taxon>
        <taxon>Viridiplantae</taxon>
        <taxon>Streptophyta</taxon>
        <taxon>Embryophyta</taxon>
        <taxon>Tracheophyta</taxon>
        <taxon>Spermatophyta</taxon>
        <taxon>Magnoliopsida</taxon>
        <taxon>eudicotyledons</taxon>
        <taxon>Gunneridae</taxon>
        <taxon>Pentapetalae</taxon>
        <taxon>rosids</taxon>
        <taxon>malvids</taxon>
        <taxon>Brassicales</taxon>
        <taxon>Brassicaceae</taxon>
        <taxon>Brassiceae</taxon>
        <taxon>Eruca</taxon>
    </lineage>
</organism>
<evidence type="ECO:0000259" key="7">
    <source>
        <dbReference type="PROSITE" id="PS50011"/>
    </source>
</evidence>
<keyword evidence="4 5" id="KW-0067">ATP-binding</keyword>
<comment type="caution">
    <text evidence="8">The sequence shown here is derived from an EMBL/GenBank/DDBJ whole genome shotgun (WGS) entry which is preliminary data.</text>
</comment>
<keyword evidence="6" id="KW-0723">Serine/threonine-protein kinase</keyword>
<dbReference type="InterPro" id="IPR017441">
    <property type="entry name" value="Protein_kinase_ATP_BS"/>
</dbReference>
<reference evidence="8 9" key="1">
    <citation type="submission" date="2022-03" db="EMBL/GenBank/DDBJ databases">
        <authorList>
            <person name="Macdonald S."/>
            <person name="Ahmed S."/>
            <person name="Newling K."/>
        </authorList>
    </citation>
    <scope>NUCLEOTIDE SEQUENCE [LARGE SCALE GENOMIC DNA]</scope>
</reference>
<dbReference type="AlphaFoldDB" id="A0ABC8KK79"/>
<dbReference type="GO" id="GO:0004674">
    <property type="term" value="F:protein serine/threonine kinase activity"/>
    <property type="evidence" value="ECO:0007669"/>
    <property type="project" value="UniProtKB-KW"/>
</dbReference>
<accession>A0ABC8KK79</accession>
<evidence type="ECO:0000313" key="9">
    <source>
        <dbReference type="Proteomes" id="UP001642260"/>
    </source>
</evidence>
<evidence type="ECO:0000256" key="2">
    <source>
        <dbReference type="ARBA" id="ARBA00022741"/>
    </source>
</evidence>
<dbReference type="PANTHER" id="PTHR48011">
    <property type="entry name" value="CCR4-NOT TRANSCRIPTIONAL COMPLEX SUBUNIT CAF120-RELATED"/>
    <property type="match status" value="1"/>
</dbReference>